<dbReference type="EMBL" id="KZ662798">
    <property type="protein sequence ID" value="PPS18949.1"/>
    <property type="molecule type" value="Genomic_DNA"/>
</dbReference>
<dbReference type="FunFam" id="3.90.20.20:FF:000005">
    <property type="entry name" value="GrpE protein homolog"/>
    <property type="match status" value="1"/>
</dbReference>
<dbReference type="OrthoDB" id="201635at2759"/>
<dbReference type="SUPFAM" id="SSF58014">
    <property type="entry name" value="Coiled-coil domain of nucleotide exchange factor GrpE"/>
    <property type="match status" value="1"/>
</dbReference>
<dbReference type="GO" id="GO:0042803">
    <property type="term" value="F:protein homodimerization activity"/>
    <property type="evidence" value="ECO:0007669"/>
    <property type="project" value="InterPro"/>
</dbReference>
<dbReference type="GO" id="GO:0000774">
    <property type="term" value="F:adenyl-nucleotide exchange factor activity"/>
    <property type="evidence" value="ECO:0007669"/>
    <property type="project" value="InterPro"/>
</dbReference>
<dbReference type="PANTHER" id="PTHR21237:SF23">
    <property type="entry name" value="GRPE PROTEIN HOMOLOG, MITOCHONDRIAL"/>
    <property type="match status" value="1"/>
</dbReference>
<dbReference type="GO" id="GO:0006457">
    <property type="term" value="P:protein folding"/>
    <property type="evidence" value="ECO:0007669"/>
    <property type="project" value="InterPro"/>
</dbReference>
<feature type="region of interest" description="Disordered" evidence="7">
    <location>
        <begin position="72"/>
        <end position="132"/>
    </location>
</feature>
<keyword evidence="6" id="KW-0175">Coiled coil</keyword>
<dbReference type="InterPro" id="IPR013805">
    <property type="entry name" value="GrpE_CC"/>
</dbReference>
<evidence type="ECO:0000256" key="3">
    <source>
        <dbReference type="ARBA" id="ARBA00023128"/>
    </source>
</evidence>
<evidence type="ECO:0000313" key="9">
    <source>
        <dbReference type="Proteomes" id="UP000239757"/>
    </source>
</evidence>
<dbReference type="InterPro" id="IPR000740">
    <property type="entry name" value="GrpE"/>
</dbReference>
<organism evidence="8 9">
    <name type="scientific">Gossypium barbadense</name>
    <name type="common">Sea Island cotton</name>
    <name type="synonym">Hibiscus barbadensis</name>
    <dbReference type="NCBI Taxonomy" id="3634"/>
    <lineage>
        <taxon>Eukaryota</taxon>
        <taxon>Viridiplantae</taxon>
        <taxon>Streptophyta</taxon>
        <taxon>Embryophyta</taxon>
        <taxon>Tracheophyta</taxon>
        <taxon>Spermatophyta</taxon>
        <taxon>Magnoliopsida</taxon>
        <taxon>eudicotyledons</taxon>
        <taxon>Gunneridae</taxon>
        <taxon>Pentapetalae</taxon>
        <taxon>rosids</taxon>
        <taxon>malvids</taxon>
        <taxon>Malvales</taxon>
        <taxon>Malvaceae</taxon>
        <taxon>Malvoideae</taxon>
        <taxon>Gossypium</taxon>
    </lineage>
</organism>
<dbReference type="SUPFAM" id="SSF52058">
    <property type="entry name" value="L domain-like"/>
    <property type="match status" value="1"/>
</dbReference>
<dbReference type="InterPro" id="IPR009012">
    <property type="entry name" value="GrpE_head"/>
</dbReference>
<reference evidence="8 9" key="1">
    <citation type="submission" date="2015-01" db="EMBL/GenBank/DDBJ databases">
        <title>Genome of allotetraploid Gossypium barbadense reveals genomic plasticity and fiber elongation in cotton evolution.</title>
        <authorList>
            <person name="Chen X."/>
            <person name="Liu X."/>
            <person name="Zhao B."/>
            <person name="Zheng H."/>
            <person name="Hu Y."/>
            <person name="Lu G."/>
            <person name="Yang C."/>
            <person name="Chen J."/>
            <person name="Shan C."/>
            <person name="Zhang L."/>
            <person name="Zhou Y."/>
            <person name="Wang L."/>
            <person name="Guo W."/>
            <person name="Bai Y."/>
            <person name="Ruan J."/>
            <person name="Shangguan X."/>
            <person name="Mao Y."/>
            <person name="Jiang J."/>
            <person name="Zhu Y."/>
            <person name="Lei J."/>
            <person name="Kang H."/>
            <person name="Chen S."/>
            <person name="He X."/>
            <person name="Wang R."/>
            <person name="Wang Y."/>
            <person name="Chen J."/>
            <person name="Wang L."/>
            <person name="Yu S."/>
            <person name="Wang B."/>
            <person name="Wei J."/>
            <person name="Song S."/>
            <person name="Lu X."/>
            <person name="Gao Z."/>
            <person name="Gu W."/>
            <person name="Deng X."/>
            <person name="Ma D."/>
            <person name="Wang S."/>
            <person name="Liang W."/>
            <person name="Fang L."/>
            <person name="Cai C."/>
            <person name="Zhu X."/>
            <person name="Zhou B."/>
            <person name="Zhang Y."/>
            <person name="Chen Z."/>
            <person name="Xu S."/>
            <person name="Zhu R."/>
            <person name="Wang S."/>
            <person name="Zhang T."/>
            <person name="Zhao G."/>
        </authorList>
    </citation>
    <scope>NUCLEOTIDE SEQUENCE [LARGE SCALE GENOMIC DNA]</scope>
    <source>
        <strain evidence="9">cv. Xinhai21</strain>
        <tissue evidence="8">Leaf</tissue>
    </source>
</reference>
<dbReference type="PANTHER" id="PTHR21237">
    <property type="entry name" value="GRPE PROTEIN"/>
    <property type="match status" value="1"/>
</dbReference>
<dbReference type="Proteomes" id="UP000239757">
    <property type="component" value="Unassembled WGS sequence"/>
</dbReference>
<accession>A0A2P5YTQ1</accession>
<proteinExistence type="inferred from homology"/>
<keyword evidence="3" id="KW-0496">Mitochondrion</keyword>
<dbReference type="PRINTS" id="PR00773">
    <property type="entry name" value="GRPEPROTEIN"/>
</dbReference>
<dbReference type="GO" id="GO:0001405">
    <property type="term" value="C:PAM complex, Tim23 associated import motor"/>
    <property type="evidence" value="ECO:0007669"/>
    <property type="project" value="TreeGrafter"/>
</dbReference>
<dbReference type="Gene3D" id="3.80.10.10">
    <property type="entry name" value="Ribonuclease Inhibitor"/>
    <property type="match status" value="1"/>
</dbReference>
<evidence type="ECO:0000256" key="4">
    <source>
        <dbReference type="ARBA" id="ARBA00023186"/>
    </source>
</evidence>
<evidence type="ECO:0000256" key="1">
    <source>
        <dbReference type="ARBA" id="ARBA00009054"/>
    </source>
</evidence>
<evidence type="ECO:0008006" key="10">
    <source>
        <dbReference type="Google" id="ProtNLM"/>
    </source>
</evidence>
<comment type="similarity">
    <text evidence="1 5">Belongs to the GrpE family.</text>
</comment>
<dbReference type="InterPro" id="IPR032675">
    <property type="entry name" value="LRR_dom_sf"/>
</dbReference>
<dbReference type="Gene3D" id="2.30.22.10">
    <property type="entry name" value="Head domain of nucleotide exchange factor GrpE"/>
    <property type="match status" value="1"/>
</dbReference>
<dbReference type="AlphaFoldDB" id="A0A2P5YTQ1"/>
<keyword evidence="4" id="KW-0143">Chaperone</keyword>
<protein>
    <recommendedName>
        <fullName evidence="10">GrpE protein homolog</fullName>
    </recommendedName>
</protein>
<evidence type="ECO:0000256" key="2">
    <source>
        <dbReference type="ARBA" id="ARBA00022946"/>
    </source>
</evidence>
<evidence type="ECO:0000256" key="6">
    <source>
        <dbReference type="SAM" id="Coils"/>
    </source>
</evidence>
<evidence type="ECO:0000256" key="7">
    <source>
        <dbReference type="SAM" id="MobiDB-lite"/>
    </source>
</evidence>
<dbReference type="CDD" id="cd00446">
    <property type="entry name" value="GrpE"/>
    <property type="match status" value="1"/>
</dbReference>
<name>A0A2P5YTQ1_GOSBA</name>
<evidence type="ECO:0000256" key="5">
    <source>
        <dbReference type="RuleBase" id="RU004478"/>
    </source>
</evidence>
<dbReference type="HAMAP" id="MF_01151">
    <property type="entry name" value="GrpE"/>
    <property type="match status" value="1"/>
</dbReference>
<feature type="coiled-coil region" evidence="6">
    <location>
        <begin position="136"/>
        <end position="167"/>
    </location>
</feature>
<dbReference type="GO" id="GO:0051082">
    <property type="term" value="F:unfolded protein binding"/>
    <property type="evidence" value="ECO:0007669"/>
    <property type="project" value="TreeGrafter"/>
</dbReference>
<evidence type="ECO:0000313" key="8">
    <source>
        <dbReference type="EMBL" id="PPS18949.1"/>
    </source>
</evidence>
<feature type="compositionally biased region" description="Polar residues" evidence="7">
    <location>
        <begin position="112"/>
        <end position="125"/>
    </location>
</feature>
<dbReference type="GO" id="GO:0030150">
    <property type="term" value="P:protein import into mitochondrial matrix"/>
    <property type="evidence" value="ECO:0007669"/>
    <property type="project" value="TreeGrafter"/>
</dbReference>
<dbReference type="SUPFAM" id="SSF51064">
    <property type="entry name" value="Head domain of nucleotide exchange factor GrpE"/>
    <property type="match status" value="1"/>
</dbReference>
<sequence>MSRAFSCVSRTVVARSLLLYAPKNLHTPTISTQFHSFVPESHNKLVTIDVSLLHHSSLNFYALQRLHISSFASPKPSEKDHEGDVENNGQEPIKPGGDTNPGEAEVTDQAKESGSNLEYRSTMPQSDKRRREKGLLEVKQMEIEQMKDKVVRTLAEMENVMARTRREAENSKKFAIQNFAKGLLDVADNLGRASTHVKGSFAKVDESKDTAGAVPLLKTLLEGVEMTEKQLGEVFRKFGVEKFDPTNEPFDPHRHNAVFQVPDNAKPPVTVAHVLKEHDHLCMSCMATFAWELNLTGNNFISVPSSITRLSKIGILRLDNCKELKSLPELLTNIGSLLVSGCDSLEAIANPSKVRNSVNWADIRVKVKKCGVRLVYEQDLEDVQEQHSNQTCVTIEEMNEDSVAEGSIANSSFENGTHFVTNFAYSRSTCEERTIQFYQQ</sequence>
<dbReference type="Pfam" id="PF01025">
    <property type="entry name" value="GrpE"/>
    <property type="match status" value="1"/>
</dbReference>
<keyword evidence="2" id="KW-0809">Transit peptide</keyword>
<dbReference type="GO" id="GO:0051087">
    <property type="term" value="F:protein-folding chaperone binding"/>
    <property type="evidence" value="ECO:0007669"/>
    <property type="project" value="InterPro"/>
</dbReference>
<gene>
    <name evidence="8" type="ORF">GOBAR_AA01595</name>
</gene>
<dbReference type="Gene3D" id="3.90.20.20">
    <property type="match status" value="1"/>
</dbReference>